<proteinExistence type="predicted"/>
<dbReference type="Proteomes" id="UP000321408">
    <property type="component" value="Chromosome"/>
</dbReference>
<reference evidence="1 2" key="2">
    <citation type="journal article" date="2024" name="Int. J. Syst. Evol. Microbiol.">
        <title>Promethearchaeum syntrophicum gen. nov., sp. nov., an anaerobic, obligately syntrophic archaeon, the first isolate of the lineage 'Asgard' archaea, and proposal of the new archaeal phylum Promethearchaeota phyl. nov. and kingdom Promethearchaeati regn. nov.</title>
        <authorList>
            <person name="Imachi H."/>
            <person name="Nobu M.K."/>
            <person name="Kato S."/>
            <person name="Takaki Y."/>
            <person name="Miyazaki M."/>
            <person name="Miyata M."/>
            <person name="Ogawara M."/>
            <person name="Saito Y."/>
            <person name="Sakai S."/>
            <person name="Tahara Y.O."/>
            <person name="Takano Y."/>
            <person name="Tasumi E."/>
            <person name="Uematsu K."/>
            <person name="Yoshimura T."/>
            <person name="Itoh T."/>
            <person name="Ohkuma M."/>
            <person name="Takai K."/>
        </authorList>
    </citation>
    <scope>NUCLEOTIDE SEQUENCE [LARGE SCALE GENOMIC DNA]</scope>
    <source>
        <strain evidence="1 2">MK-D1</strain>
    </source>
</reference>
<gene>
    <name evidence="1" type="ORF">DSAG12_01529</name>
</gene>
<reference evidence="1 2" key="1">
    <citation type="journal article" date="2020" name="Nature">
        <title>Isolation of an archaeon at the prokaryote-eukaryote interface.</title>
        <authorList>
            <person name="Imachi H."/>
            <person name="Nobu M.K."/>
            <person name="Nakahara N."/>
            <person name="Morono Y."/>
            <person name="Ogawara M."/>
            <person name="Takaki Y."/>
            <person name="Takano Y."/>
            <person name="Uematsu K."/>
            <person name="Ikuta T."/>
            <person name="Ito M."/>
            <person name="Matsui Y."/>
            <person name="Miyazaki M."/>
            <person name="Murata K."/>
            <person name="Saito Y."/>
            <person name="Sakai S."/>
            <person name="Song C."/>
            <person name="Tasumi E."/>
            <person name="Yamanaka Y."/>
            <person name="Yamaguchi T."/>
            <person name="Kamagata Y."/>
            <person name="Tamaki H."/>
            <person name="Takai K."/>
        </authorList>
    </citation>
    <scope>NUCLEOTIDE SEQUENCE [LARGE SCALE GENOMIC DNA]</scope>
    <source>
        <strain evidence="1 2">MK-D1</strain>
    </source>
</reference>
<evidence type="ECO:0000313" key="2">
    <source>
        <dbReference type="Proteomes" id="UP000321408"/>
    </source>
</evidence>
<dbReference type="RefSeq" id="WP_147662604.1">
    <property type="nucleotide sequence ID" value="NZ_CP042905.2"/>
</dbReference>
<keyword evidence="2" id="KW-1185">Reference proteome</keyword>
<protein>
    <submittedName>
        <fullName evidence="1">Uncharacterized protein</fullName>
    </submittedName>
</protein>
<dbReference type="EMBL" id="CP042905">
    <property type="protein sequence ID" value="QEE15702.1"/>
    <property type="molecule type" value="Genomic_DNA"/>
</dbReference>
<name>A0A5B9D9D2_9ARCH</name>
<dbReference type="AlphaFoldDB" id="A0A5B9D9D2"/>
<dbReference type="KEGG" id="psyt:DSAG12_01529"/>
<organism evidence="1 2">
    <name type="scientific">Promethearchaeum syntrophicum</name>
    <dbReference type="NCBI Taxonomy" id="2594042"/>
    <lineage>
        <taxon>Archaea</taxon>
        <taxon>Promethearchaeati</taxon>
        <taxon>Promethearchaeota</taxon>
        <taxon>Promethearchaeia</taxon>
        <taxon>Promethearchaeales</taxon>
        <taxon>Promethearchaeaceae</taxon>
        <taxon>Promethearchaeum</taxon>
    </lineage>
</organism>
<evidence type="ECO:0000313" key="1">
    <source>
        <dbReference type="EMBL" id="QEE15702.1"/>
    </source>
</evidence>
<dbReference type="GeneID" id="41329523"/>
<accession>A0A5B9D9D2</accession>
<sequence>MAKMKIAWNAEPIENEILYALIDNRGEMLTTDLQRKLSNMYEDFTRADLMKHLFKLEVRSFIHVVGIKKDVSKIELSKYGQFSDEVRKKIKEFMH</sequence>